<comment type="caution">
    <text evidence="9">The sequence shown here is derived from an EMBL/GenBank/DDBJ whole genome shotgun (WGS) entry which is preliminary data.</text>
</comment>
<keyword evidence="5 7" id="KW-0157">Chromophore</keyword>
<dbReference type="Pfam" id="PF00875">
    <property type="entry name" value="DNA_photolyase"/>
    <property type="match status" value="1"/>
</dbReference>
<feature type="binding site" evidence="6">
    <location>
        <position position="227"/>
    </location>
    <ligand>
        <name>FAD</name>
        <dbReference type="ChEBI" id="CHEBI:57692"/>
    </ligand>
</feature>
<dbReference type="GO" id="GO:0003677">
    <property type="term" value="F:DNA binding"/>
    <property type="evidence" value="ECO:0007669"/>
    <property type="project" value="TreeGrafter"/>
</dbReference>
<dbReference type="Gene3D" id="1.10.579.10">
    <property type="entry name" value="DNA Cyclobutane Dipyrimidine Photolyase, subunit A, domain 3"/>
    <property type="match status" value="1"/>
</dbReference>
<accession>A0A316TU85</accession>
<name>A0A316TU85_9BACT</name>
<feature type="binding site" evidence="6">
    <location>
        <begin position="240"/>
        <end position="244"/>
    </location>
    <ligand>
        <name>FAD</name>
        <dbReference type="ChEBI" id="CHEBI:57692"/>
    </ligand>
</feature>
<dbReference type="InterPro" id="IPR036155">
    <property type="entry name" value="Crypto/Photolyase_N_sf"/>
</dbReference>
<sequence>MKSIIWHRNDLRIKDHEPLVTACKHGQILPVYIFDPALFESTMYGFPKTGSHRKRFLIESVEALRNAYRQKGGDLIVRTGNPAEVLNEICDHYQADRVLCYGEVTSEETEAEERVQSLIQVPLVKFRGHALYHPNDLPFEIRELPVVFTQFRKKVEKKCSVRKPLPEPENINFADLGDPGSLPGLGSFGVDISGGDERSVLEFKGGEEEAWNRLNHYFFESDSLRNYKFTRNGLLGADYSSKLSPWLALGCISARSVHAEVKKYEREVHKNVSTYWLIFELIWRDYFRYSAEKHGNKIFRLGGIQGKNLEKRTDPEWFKKWAHGMTGIPFIDANMRELWQTGYMSNRGRQNVASFLAQNMDMDWRWGAAWFESMLIDYDVCSNWGNWAYNATVGHDPRNRYFNILNQADKYDKKGEYVRTWLPELSEVPSEFIHKLHTMSPDQQKLFGVNIAKDYPEPILDLEESYERIRQEG</sequence>
<dbReference type="PRINTS" id="PR00147">
    <property type="entry name" value="DNAPHOTLYASE"/>
</dbReference>
<protein>
    <recommendedName>
        <fullName evidence="2 7">Cryptochrome DASH</fullName>
    </recommendedName>
</protein>
<dbReference type="NCBIfam" id="TIGR02765">
    <property type="entry name" value="crypto_DASH"/>
    <property type="match status" value="1"/>
</dbReference>
<dbReference type="InterPro" id="IPR002081">
    <property type="entry name" value="Cryptochrome/DNA_photolyase_1"/>
</dbReference>
<comment type="cofactor">
    <cofactor evidence="7">
        <name>(6R)-5,10-methylene-5,6,7,8-tetrahydrofolate</name>
        <dbReference type="ChEBI" id="CHEBI:15636"/>
    </cofactor>
    <text evidence="7">Binds 1 5,10-methenyltetrahydrofolate (MTHF) per subunit.</text>
</comment>
<dbReference type="Gene3D" id="1.25.40.80">
    <property type="match status" value="1"/>
</dbReference>
<gene>
    <name evidence="9" type="ORF">DDZ15_00270</name>
</gene>
<dbReference type="InterPro" id="IPR014729">
    <property type="entry name" value="Rossmann-like_a/b/a_fold"/>
</dbReference>
<dbReference type="InterPro" id="IPR014133">
    <property type="entry name" value="Cry_DASH"/>
</dbReference>
<dbReference type="Proteomes" id="UP000245533">
    <property type="component" value="Unassembled WGS sequence"/>
</dbReference>
<evidence type="ECO:0000256" key="6">
    <source>
        <dbReference type="PIRSR" id="PIRSR602081-1"/>
    </source>
</evidence>
<evidence type="ECO:0000256" key="2">
    <source>
        <dbReference type="ARBA" id="ARBA00017881"/>
    </source>
</evidence>
<dbReference type="AlphaFoldDB" id="A0A316TU85"/>
<dbReference type="PROSITE" id="PS51645">
    <property type="entry name" value="PHR_CRY_ALPHA_BETA"/>
    <property type="match status" value="1"/>
</dbReference>
<feature type="domain" description="Photolyase/cryptochrome alpha/beta" evidence="8">
    <location>
        <begin position="1"/>
        <end position="134"/>
    </location>
</feature>
<evidence type="ECO:0000259" key="8">
    <source>
        <dbReference type="PROSITE" id="PS51645"/>
    </source>
</evidence>
<dbReference type="PANTHER" id="PTHR11455:SF22">
    <property type="entry name" value="CRYPTOCHROME DASH"/>
    <property type="match status" value="1"/>
</dbReference>
<evidence type="ECO:0000313" key="10">
    <source>
        <dbReference type="Proteomes" id="UP000245533"/>
    </source>
</evidence>
<dbReference type="PANTHER" id="PTHR11455">
    <property type="entry name" value="CRYPTOCHROME"/>
    <property type="match status" value="1"/>
</dbReference>
<evidence type="ECO:0000256" key="5">
    <source>
        <dbReference type="ARBA" id="ARBA00022991"/>
    </source>
</evidence>
<dbReference type="InterPro" id="IPR006050">
    <property type="entry name" value="DNA_photolyase_N"/>
</dbReference>
<dbReference type="EMBL" id="QGGB01000001">
    <property type="protein sequence ID" value="PWN08107.1"/>
    <property type="molecule type" value="Genomic_DNA"/>
</dbReference>
<evidence type="ECO:0000313" key="9">
    <source>
        <dbReference type="EMBL" id="PWN08107.1"/>
    </source>
</evidence>
<comment type="cofactor">
    <cofactor evidence="6 7">
        <name>FAD</name>
        <dbReference type="ChEBI" id="CHEBI:57692"/>
    </cofactor>
    <text evidence="6 7">Binds 1 FAD per subunit.</text>
</comment>
<feature type="binding site" evidence="6">
    <location>
        <begin position="377"/>
        <end position="379"/>
    </location>
    <ligand>
        <name>FAD</name>
        <dbReference type="ChEBI" id="CHEBI:57692"/>
    </ligand>
</feature>
<dbReference type="SUPFAM" id="SSF52425">
    <property type="entry name" value="Cryptochrome/photolyase, N-terminal domain"/>
    <property type="match status" value="1"/>
</dbReference>
<reference evidence="9 10" key="1">
    <citation type="submission" date="2018-05" db="EMBL/GenBank/DDBJ databases">
        <title>Rhodohalobacter halophilus gen. nov., sp. nov., a moderately halophilic member of the family Balneolaceae.</title>
        <authorList>
            <person name="Liu Z.-W."/>
        </authorList>
    </citation>
    <scope>NUCLEOTIDE SEQUENCE [LARGE SCALE GENOMIC DNA]</scope>
    <source>
        <strain evidence="9 10">8A47</strain>
    </source>
</reference>
<dbReference type="InterPro" id="IPR005101">
    <property type="entry name" value="Cryptochr/Photolyase_FAD-bd"/>
</dbReference>
<organism evidence="9 10">
    <name type="scientific">Rhodohalobacter mucosus</name>
    <dbReference type="NCBI Taxonomy" id="2079485"/>
    <lineage>
        <taxon>Bacteria</taxon>
        <taxon>Pseudomonadati</taxon>
        <taxon>Balneolota</taxon>
        <taxon>Balneolia</taxon>
        <taxon>Balneolales</taxon>
        <taxon>Balneolaceae</taxon>
        <taxon>Rhodohalobacter</taxon>
    </lineage>
</organism>
<dbReference type="RefSeq" id="WP_109643690.1">
    <property type="nucleotide sequence ID" value="NZ_QGGB01000001.1"/>
</dbReference>
<keyword evidence="4 6" id="KW-0274">FAD</keyword>
<keyword evidence="10" id="KW-1185">Reference proteome</keyword>
<evidence type="ECO:0000256" key="1">
    <source>
        <dbReference type="ARBA" id="ARBA00005862"/>
    </source>
</evidence>
<dbReference type="Pfam" id="PF03441">
    <property type="entry name" value="FAD_binding_7"/>
    <property type="match status" value="1"/>
</dbReference>
<keyword evidence="3 6" id="KW-0285">Flavoprotein</keyword>
<dbReference type="GO" id="GO:0071949">
    <property type="term" value="F:FAD binding"/>
    <property type="evidence" value="ECO:0007669"/>
    <property type="project" value="TreeGrafter"/>
</dbReference>
<comment type="similarity">
    <text evidence="1 7">Belongs to the DNA photolyase class-1 family.</text>
</comment>
<dbReference type="InterPro" id="IPR036134">
    <property type="entry name" value="Crypto/Photolyase_FAD-like_sf"/>
</dbReference>
<evidence type="ECO:0000256" key="4">
    <source>
        <dbReference type="ARBA" id="ARBA00022827"/>
    </source>
</evidence>
<dbReference type="Gene3D" id="3.40.50.620">
    <property type="entry name" value="HUPs"/>
    <property type="match status" value="1"/>
</dbReference>
<dbReference type="OrthoDB" id="9772484at2"/>
<comment type="function">
    <text evidence="7">May have a photoreceptor function.</text>
</comment>
<evidence type="ECO:0000256" key="3">
    <source>
        <dbReference type="ARBA" id="ARBA00022630"/>
    </source>
</evidence>
<dbReference type="SUPFAM" id="SSF48173">
    <property type="entry name" value="Cryptochrome/photolyase FAD-binding domain"/>
    <property type="match status" value="1"/>
</dbReference>
<proteinExistence type="inferred from homology"/>
<evidence type="ECO:0000256" key="7">
    <source>
        <dbReference type="RuleBase" id="RU367151"/>
    </source>
</evidence>
<dbReference type="GO" id="GO:0000719">
    <property type="term" value="P:photoreactive repair"/>
    <property type="evidence" value="ECO:0007669"/>
    <property type="project" value="TreeGrafter"/>
</dbReference>
<dbReference type="GO" id="GO:0003904">
    <property type="term" value="F:deoxyribodipyrimidine photo-lyase activity"/>
    <property type="evidence" value="ECO:0007669"/>
    <property type="project" value="TreeGrafter"/>
</dbReference>